<dbReference type="InterPro" id="IPR015422">
    <property type="entry name" value="PyrdxlP-dep_Trfase_small"/>
</dbReference>
<dbReference type="GO" id="GO:0008483">
    <property type="term" value="F:transaminase activity"/>
    <property type="evidence" value="ECO:0007669"/>
    <property type="project" value="UniProtKB-KW"/>
</dbReference>
<evidence type="ECO:0000259" key="5">
    <source>
        <dbReference type="Pfam" id="PF00266"/>
    </source>
</evidence>
<keyword evidence="3" id="KW-0663">Pyridoxal phosphate</keyword>
<dbReference type="Proteomes" id="UP000199411">
    <property type="component" value="Unassembled WGS sequence"/>
</dbReference>
<comment type="catalytic activity">
    <reaction evidence="4">
        <text>(sulfur carrier)-H + L-cysteine = (sulfur carrier)-SH + L-alanine</text>
        <dbReference type="Rhea" id="RHEA:43892"/>
        <dbReference type="Rhea" id="RHEA-COMP:14737"/>
        <dbReference type="Rhea" id="RHEA-COMP:14739"/>
        <dbReference type="ChEBI" id="CHEBI:29917"/>
        <dbReference type="ChEBI" id="CHEBI:35235"/>
        <dbReference type="ChEBI" id="CHEBI:57972"/>
        <dbReference type="ChEBI" id="CHEBI:64428"/>
        <dbReference type="EC" id="2.8.1.7"/>
    </reaction>
</comment>
<dbReference type="OrthoDB" id="9808002at2"/>
<dbReference type="Gene3D" id="3.90.1150.10">
    <property type="entry name" value="Aspartate Aminotransferase, domain 1"/>
    <property type="match status" value="1"/>
</dbReference>
<dbReference type="GO" id="GO:0031071">
    <property type="term" value="F:cysteine desulfurase activity"/>
    <property type="evidence" value="ECO:0007669"/>
    <property type="project" value="UniProtKB-EC"/>
</dbReference>
<organism evidence="6 7">
    <name type="scientific">Desulfurella multipotens</name>
    <dbReference type="NCBI Taxonomy" id="79269"/>
    <lineage>
        <taxon>Bacteria</taxon>
        <taxon>Pseudomonadati</taxon>
        <taxon>Campylobacterota</taxon>
        <taxon>Desulfurellia</taxon>
        <taxon>Desulfurellales</taxon>
        <taxon>Desulfurellaceae</taxon>
        <taxon>Desulfurella</taxon>
    </lineage>
</organism>
<comment type="cofactor">
    <cofactor evidence="1">
        <name>pyridoxal 5'-phosphate</name>
        <dbReference type="ChEBI" id="CHEBI:597326"/>
    </cofactor>
</comment>
<keyword evidence="6" id="KW-0808">Transferase</keyword>
<dbReference type="AlphaFoldDB" id="A0A1G6P3N2"/>
<name>A0A1G6P3N2_9BACT</name>
<evidence type="ECO:0000256" key="1">
    <source>
        <dbReference type="ARBA" id="ARBA00001933"/>
    </source>
</evidence>
<evidence type="ECO:0000256" key="3">
    <source>
        <dbReference type="ARBA" id="ARBA00022898"/>
    </source>
</evidence>
<reference evidence="7" key="1">
    <citation type="submission" date="2016-10" db="EMBL/GenBank/DDBJ databases">
        <authorList>
            <person name="Varghese N."/>
            <person name="Submissions S."/>
        </authorList>
    </citation>
    <scope>NUCLEOTIDE SEQUENCE [LARGE SCALE GENOMIC DNA]</scope>
    <source>
        <strain evidence="7">DSM 8415</strain>
    </source>
</reference>
<dbReference type="PANTHER" id="PTHR11601">
    <property type="entry name" value="CYSTEINE DESULFURYLASE FAMILY MEMBER"/>
    <property type="match status" value="1"/>
</dbReference>
<dbReference type="Pfam" id="PF00266">
    <property type="entry name" value="Aminotran_5"/>
    <property type="match status" value="1"/>
</dbReference>
<proteinExistence type="inferred from homology"/>
<dbReference type="InterPro" id="IPR015421">
    <property type="entry name" value="PyrdxlP-dep_Trfase_major"/>
</dbReference>
<sequence length="95" mass="10738">MNRIYFDNAATTKVDDEVLKAMIPFFTQNYAIASSIFSHEDGLIAQEALESARAFILDKLNAKDYRCIFTSSPTESNNLALKGIAFSKKKGQYRY</sequence>
<dbReference type="Gene3D" id="3.40.640.10">
    <property type="entry name" value="Type I PLP-dependent aspartate aminotransferase-like (Major domain)"/>
    <property type="match status" value="1"/>
</dbReference>
<feature type="domain" description="Aminotransferase class V" evidence="5">
    <location>
        <begin position="4"/>
        <end position="91"/>
    </location>
</feature>
<keyword evidence="6" id="KW-0032">Aminotransferase</keyword>
<accession>A0A1G6P3N2</accession>
<dbReference type="InterPro" id="IPR000192">
    <property type="entry name" value="Aminotrans_V_dom"/>
</dbReference>
<keyword evidence="7" id="KW-1185">Reference proteome</keyword>
<dbReference type="EMBL" id="FMYU01000008">
    <property type="protein sequence ID" value="SDC74618.1"/>
    <property type="molecule type" value="Genomic_DNA"/>
</dbReference>
<comment type="similarity">
    <text evidence="2">Belongs to the class-V pyridoxal-phosphate-dependent aminotransferase family. NifS/IscS subfamily.</text>
</comment>
<dbReference type="PANTHER" id="PTHR11601:SF34">
    <property type="entry name" value="CYSTEINE DESULFURASE"/>
    <property type="match status" value="1"/>
</dbReference>
<evidence type="ECO:0000256" key="4">
    <source>
        <dbReference type="ARBA" id="ARBA00050776"/>
    </source>
</evidence>
<evidence type="ECO:0000256" key="2">
    <source>
        <dbReference type="ARBA" id="ARBA00006490"/>
    </source>
</evidence>
<dbReference type="InterPro" id="IPR015424">
    <property type="entry name" value="PyrdxlP-dep_Trfase"/>
</dbReference>
<evidence type="ECO:0000313" key="7">
    <source>
        <dbReference type="Proteomes" id="UP000199411"/>
    </source>
</evidence>
<gene>
    <name evidence="6" type="ORF">SAMN05660835_01313</name>
</gene>
<protein>
    <submittedName>
        <fullName evidence="6">Aminotransferase class-V</fullName>
    </submittedName>
</protein>
<dbReference type="SUPFAM" id="SSF53383">
    <property type="entry name" value="PLP-dependent transferases"/>
    <property type="match status" value="1"/>
</dbReference>
<evidence type="ECO:0000313" key="6">
    <source>
        <dbReference type="EMBL" id="SDC74618.1"/>
    </source>
</evidence>